<dbReference type="NCBIfam" id="NF002204">
    <property type="entry name" value="PRK01077.1"/>
    <property type="match status" value="1"/>
</dbReference>
<dbReference type="SUPFAM" id="SSF52540">
    <property type="entry name" value="P-loop containing nucleoside triphosphate hydrolases"/>
    <property type="match status" value="1"/>
</dbReference>
<dbReference type="PROSITE" id="PS51274">
    <property type="entry name" value="GATASE_COBBQ"/>
    <property type="match status" value="1"/>
</dbReference>
<evidence type="ECO:0000256" key="5">
    <source>
        <dbReference type="ARBA" id="ARBA00022840"/>
    </source>
</evidence>
<comment type="cofactor">
    <cofactor evidence="1 8">
        <name>Mg(2+)</name>
        <dbReference type="ChEBI" id="CHEBI:18420"/>
    </cofactor>
</comment>
<accession>A0ABZ2LYP7</accession>
<feature type="site" description="Increases nucleophilicity of active site Cys" evidence="8">
    <location>
        <position position="520"/>
    </location>
</feature>
<evidence type="ECO:0000256" key="1">
    <source>
        <dbReference type="ARBA" id="ARBA00001946"/>
    </source>
</evidence>
<evidence type="ECO:0000259" key="10">
    <source>
        <dbReference type="Pfam" id="PF01656"/>
    </source>
</evidence>
<feature type="domain" description="CobB/CobQ-like glutamine amidotransferase" evidence="11">
    <location>
        <begin position="333"/>
        <end position="526"/>
    </location>
</feature>
<keyword evidence="7 8" id="KW-0315">Glutamine amidotransferase</keyword>
<dbReference type="CDD" id="cd03130">
    <property type="entry name" value="GATase1_CobB"/>
    <property type="match status" value="1"/>
</dbReference>
<dbReference type="InterPro" id="IPR029062">
    <property type="entry name" value="Class_I_gatase-like"/>
</dbReference>
<dbReference type="SUPFAM" id="SSF52317">
    <property type="entry name" value="Class I glutamine amidotransferase-like"/>
    <property type="match status" value="1"/>
</dbReference>
<dbReference type="EMBL" id="CP089984">
    <property type="protein sequence ID" value="WXB15460.1"/>
    <property type="molecule type" value="Genomic_DNA"/>
</dbReference>
<comment type="similarity">
    <text evidence="8">Belongs to the CobB/CbiA family.</text>
</comment>
<keyword evidence="3 8" id="KW-0436">Ligase</keyword>
<dbReference type="EC" id="6.3.5.11" evidence="8"/>
<comment type="pathway">
    <text evidence="8">Cofactor biosynthesis; adenosylcobalamin biosynthesis; cob(II)yrinate a,c-diamide from sirohydrochlorin (anaerobic route): step 10/10.</text>
</comment>
<dbReference type="Proteomes" id="UP001370348">
    <property type="component" value="Chromosome"/>
</dbReference>
<dbReference type="PANTHER" id="PTHR43873">
    <property type="entry name" value="COBYRINATE A,C-DIAMIDE SYNTHASE"/>
    <property type="match status" value="1"/>
</dbReference>
<evidence type="ECO:0000313" key="12">
    <source>
        <dbReference type="EMBL" id="WXB15460.1"/>
    </source>
</evidence>
<evidence type="ECO:0000256" key="9">
    <source>
        <dbReference type="SAM" id="MobiDB-lite"/>
    </source>
</evidence>
<evidence type="ECO:0000259" key="11">
    <source>
        <dbReference type="Pfam" id="PF07685"/>
    </source>
</evidence>
<keyword evidence="5 8" id="KW-0067">ATP-binding</keyword>
<keyword evidence="4 8" id="KW-0547">Nucleotide-binding</keyword>
<feature type="active site" description="Nucleophile" evidence="8">
    <location>
        <position position="415"/>
    </location>
</feature>
<dbReference type="Pfam" id="PF07685">
    <property type="entry name" value="GATase_3"/>
    <property type="match status" value="1"/>
</dbReference>
<evidence type="ECO:0000256" key="6">
    <source>
        <dbReference type="ARBA" id="ARBA00022842"/>
    </source>
</evidence>
<dbReference type="RefSeq" id="WP_394825089.1">
    <property type="nucleotide sequence ID" value="NZ_CP089984.1"/>
</dbReference>
<evidence type="ECO:0000313" key="13">
    <source>
        <dbReference type="Proteomes" id="UP001370348"/>
    </source>
</evidence>
<feature type="region of interest" description="Disordered" evidence="9">
    <location>
        <begin position="54"/>
        <end position="86"/>
    </location>
</feature>
<dbReference type="InterPro" id="IPR011698">
    <property type="entry name" value="GATase_3"/>
</dbReference>
<comment type="function">
    <text evidence="8">Catalyzes the ATP-dependent amidation of the two carboxylate groups at positions a and c of cobyrinate, using either L-glutamine or ammonia as the nitrogen source.</text>
</comment>
<dbReference type="CDD" id="cd05388">
    <property type="entry name" value="CobB_N"/>
    <property type="match status" value="1"/>
</dbReference>
<comment type="miscellaneous">
    <text evidence="8">The a and c carboxylates of cobyrinate are activated for nucleophilic attack via formation of a phosphorylated intermediate by ATP. CbiA catalyzes first the amidation of the c-carboxylate, and then that of the a-carboxylate.</text>
</comment>
<name>A0ABZ2LYP7_9BACT</name>
<proteinExistence type="inferred from homology"/>
<sequence length="546" mass="57448">MASASFPRLVLAGTASGVGKTTVTIALTRALRARGLRVALFKCGPDYLDPTYHTRALEAPPPPSLESPPSSSYGASRSSHGSPPSYASQNLDGWMMGQEAVRTTFLHAARHADISLIEGVMGLYDGASPTGEEGSTAEIAKWLEAPVVLVVDAGGMARSIAALVGGFASFDPALRLGAAIANRVGSRGHVDLLRRALKTPPLLGGLPREPEHAFAERHLGLHTADERTLPTALLDHWGERAASWLSLDALLDLAESAPPLAVNVAVNAPASVKVSAPVSAPGGLAAADPVSVSAADPISVSGIRLTPASVRGAALASGPASSPAPVSASPRCRIGLARDEAFHFYYADNLRRLETLGAEMVPFSPIRDASLPDVDGLYFGGGYPEVHAAALSANAAMRAEIAAFAQRGAPIYAECGGLMYLAGAIVTLDGVRHPMVGLLPSEARMCSKLQALGYVEVETQTKTILGGPGTRFRGHQFRYSELSPELPPAVERVYSVRRRRGDDTLREGYRVRNVIASYVHAHWASNPKIAASLVESCAAYRRERAK</sequence>
<dbReference type="Gene3D" id="3.40.50.300">
    <property type="entry name" value="P-loop containing nucleotide triphosphate hydrolases"/>
    <property type="match status" value="1"/>
</dbReference>
<keyword evidence="13" id="KW-1185">Reference proteome</keyword>
<evidence type="ECO:0000256" key="8">
    <source>
        <dbReference type="HAMAP-Rule" id="MF_00027"/>
    </source>
</evidence>
<comment type="catalytic activity">
    <reaction evidence="8">
        <text>cob(II)yrinate + 2 L-glutamine + 2 ATP + 2 H2O = cob(II)yrinate a,c diamide + 2 L-glutamate + 2 ADP + 2 phosphate + 2 H(+)</text>
        <dbReference type="Rhea" id="RHEA:26289"/>
        <dbReference type="ChEBI" id="CHEBI:15377"/>
        <dbReference type="ChEBI" id="CHEBI:15378"/>
        <dbReference type="ChEBI" id="CHEBI:29985"/>
        <dbReference type="ChEBI" id="CHEBI:30616"/>
        <dbReference type="ChEBI" id="CHEBI:43474"/>
        <dbReference type="ChEBI" id="CHEBI:58359"/>
        <dbReference type="ChEBI" id="CHEBI:58537"/>
        <dbReference type="ChEBI" id="CHEBI:58894"/>
        <dbReference type="ChEBI" id="CHEBI:456216"/>
        <dbReference type="EC" id="6.3.5.11"/>
    </reaction>
</comment>
<evidence type="ECO:0000256" key="7">
    <source>
        <dbReference type="ARBA" id="ARBA00022962"/>
    </source>
</evidence>
<dbReference type="InterPro" id="IPR027417">
    <property type="entry name" value="P-loop_NTPase"/>
</dbReference>
<keyword evidence="6 8" id="KW-0460">Magnesium</keyword>
<evidence type="ECO:0000256" key="2">
    <source>
        <dbReference type="ARBA" id="ARBA00022573"/>
    </source>
</evidence>
<dbReference type="HAMAP" id="MF_00027">
    <property type="entry name" value="CobB_CbiA"/>
    <property type="match status" value="1"/>
</dbReference>
<dbReference type="Gene3D" id="3.40.50.880">
    <property type="match status" value="1"/>
</dbReference>
<dbReference type="Pfam" id="PF01656">
    <property type="entry name" value="CbiA"/>
    <property type="match status" value="1"/>
</dbReference>
<comment type="domain">
    <text evidence="8">Comprises of two domains. The C-terminal domain contains the binding site for glutamine and catalyzes the hydrolysis of this substrate to glutamate and ammonia. The N-terminal domain is anticipated to bind ATP and cobyrinate and catalyzes the ultimate synthesis of the diamide product. The ammonia produced via the glutaminase domain is probably translocated to the adjacent domain via a molecular tunnel, where it reacts with an activated intermediate.</text>
</comment>
<evidence type="ECO:0000256" key="3">
    <source>
        <dbReference type="ARBA" id="ARBA00022598"/>
    </source>
</evidence>
<gene>
    <name evidence="8" type="primary">cbiA</name>
    <name evidence="12" type="ORF">LZC94_47525</name>
</gene>
<reference evidence="12 13" key="1">
    <citation type="submission" date="2021-12" db="EMBL/GenBank/DDBJ databases">
        <title>Discovery of the Pendulisporaceae a myxobacterial family with distinct sporulation behavior and unique specialized metabolism.</title>
        <authorList>
            <person name="Garcia R."/>
            <person name="Popoff A."/>
            <person name="Bader C.D."/>
            <person name="Loehr J."/>
            <person name="Walesch S."/>
            <person name="Walt C."/>
            <person name="Boldt J."/>
            <person name="Bunk B."/>
            <person name="Haeckl F.J.F.P.J."/>
            <person name="Gunesch A.P."/>
            <person name="Birkelbach J."/>
            <person name="Nuebel U."/>
            <person name="Pietschmann T."/>
            <person name="Bach T."/>
            <person name="Mueller R."/>
        </authorList>
    </citation>
    <scope>NUCLEOTIDE SEQUENCE [LARGE SCALE GENOMIC DNA]</scope>
    <source>
        <strain evidence="12 13">MSr11954</strain>
    </source>
</reference>
<keyword evidence="2 8" id="KW-0169">Cobalamin biosynthesis</keyword>
<feature type="compositionally biased region" description="Low complexity" evidence="9">
    <location>
        <begin position="67"/>
        <end position="83"/>
    </location>
</feature>
<dbReference type="InterPro" id="IPR004484">
    <property type="entry name" value="CbiA/CobB_synth"/>
</dbReference>
<organism evidence="12 13">
    <name type="scientific">Pendulispora albinea</name>
    <dbReference type="NCBI Taxonomy" id="2741071"/>
    <lineage>
        <taxon>Bacteria</taxon>
        <taxon>Pseudomonadati</taxon>
        <taxon>Myxococcota</taxon>
        <taxon>Myxococcia</taxon>
        <taxon>Myxococcales</taxon>
        <taxon>Sorangiineae</taxon>
        <taxon>Pendulisporaceae</taxon>
        <taxon>Pendulispora</taxon>
    </lineage>
</organism>
<feature type="domain" description="CobQ/CobB/MinD/ParA nucleotide binding" evidence="10">
    <location>
        <begin position="10"/>
        <end position="213"/>
    </location>
</feature>
<evidence type="ECO:0000256" key="4">
    <source>
        <dbReference type="ARBA" id="ARBA00022741"/>
    </source>
</evidence>
<protein>
    <recommendedName>
        <fullName evidence="8">Cobyrinate a,c-diamide synthase</fullName>
        <ecNumber evidence="8">6.3.5.11</ecNumber>
    </recommendedName>
    <alternativeName>
        <fullName evidence="8">Cobyrinic acid a,c-diamide synthetase</fullName>
    </alternativeName>
</protein>
<dbReference type="InterPro" id="IPR002586">
    <property type="entry name" value="CobQ/CobB/MinD/ParA_Nub-bd_dom"/>
</dbReference>
<dbReference type="PANTHER" id="PTHR43873:SF1">
    <property type="entry name" value="COBYRINATE A,C-DIAMIDE SYNTHASE"/>
    <property type="match status" value="1"/>
</dbReference>